<comment type="caution">
    <text evidence="4">The sequence shown here is derived from an EMBL/GenBank/DDBJ whole genome shotgun (WGS) entry which is preliminary data.</text>
</comment>
<keyword evidence="2" id="KW-0597">Phosphoprotein</keyword>
<dbReference type="SUPFAM" id="SSF47336">
    <property type="entry name" value="ACP-like"/>
    <property type="match status" value="1"/>
</dbReference>
<organism evidence="4">
    <name type="scientific">marine sediment metagenome</name>
    <dbReference type="NCBI Taxonomy" id="412755"/>
    <lineage>
        <taxon>unclassified sequences</taxon>
        <taxon>metagenomes</taxon>
        <taxon>ecological metagenomes</taxon>
    </lineage>
</organism>
<sequence length="93" mass="10549">MEKEDFIKELKDFIIETLDLEDIDAEDLDDDKPLMAEELGLDSIDLLELTVAIEKRYKVKIGNVETARSAFKSINTLAQFIQAGVADFQQPET</sequence>
<dbReference type="EMBL" id="BARW01029069">
    <property type="protein sequence ID" value="GAJ05380.1"/>
    <property type="molecule type" value="Genomic_DNA"/>
</dbReference>
<dbReference type="InterPro" id="IPR009081">
    <property type="entry name" value="PP-bd_ACP"/>
</dbReference>
<evidence type="ECO:0000313" key="4">
    <source>
        <dbReference type="EMBL" id="GAJ05380.1"/>
    </source>
</evidence>
<reference evidence="4" key="1">
    <citation type="journal article" date="2014" name="Front. Microbiol.">
        <title>High frequency of phylogenetically diverse reductive dehalogenase-homologous genes in deep subseafloor sedimentary metagenomes.</title>
        <authorList>
            <person name="Kawai M."/>
            <person name="Futagami T."/>
            <person name="Toyoda A."/>
            <person name="Takaki Y."/>
            <person name="Nishi S."/>
            <person name="Hori S."/>
            <person name="Arai W."/>
            <person name="Tsubouchi T."/>
            <person name="Morono Y."/>
            <person name="Uchiyama I."/>
            <person name="Ito T."/>
            <person name="Fujiyama A."/>
            <person name="Inagaki F."/>
            <person name="Takami H."/>
        </authorList>
    </citation>
    <scope>NUCLEOTIDE SEQUENCE</scope>
    <source>
        <strain evidence="4">Expedition CK06-06</strain>
    </source>
</reference>
<feature type="domain" description="Carrier" evidence="3">
    <location>
        <begin position="4"/>
        <end position="85"/>
    </location>
</feature>
<proteinExistence type="predicted"/>
<dbReference type="PROSITE" id="PS50075">
    <property type="entry name" value="CARRIER"/>
    <property type="match status" value="1"/>
</dbReference>
<protein>
    <recommendedName>
        <fullName evidence="3">Carrier domain-containing protein</fullName>
    </recommendedName>
</protein>
<dbReference type="Pfam" id="PF00550">
    <property type="entry name" value="PP-binding"/>
    <property type="match status" value="1"/>
</dbReference>
<gene>
    <name evidence="4" type="ORF">S12H4_46785</name>
</gene>
<accession>X1VF16</accession>
<dbReference type="InterPro" id="IPR006162">
    <property type="entry name" value="Ppantetheine_attach_site"/>
</dbReference>
<keyword evidence="1" id="KW-0596">Phosphopantetheine</keyword>
<dbReference type="AlphaFoldDB" id="X1VF16"/>
<evidence type="ECO:0000256" key="2">
    <source>
        <dbReference type="ARBA" id="ARBA00022553"/>
    </source>
</evidence>
<name>X1VF16_9ZZZZ</name>
<dbReference type="InterPro" id="IPR036736">
    <property type="entry name" value="ACP-like_sf"/>
</dbReference>
<evidence type="ECO:0000256" key="1">
    <source>
        <dbReference type="ARBA" id="ARBA00022450"/>
    </source>
</evidence>
<evidence type="ECO:0000259" key="3">
    <source>
        <dbReference type="PROSITE" id="PS50075"/>
    </source>
</evidence>
<dbReference type="Gene3D" id="1.10.1200.10">
    <property type="entry name" value="ACP-like"/>
    <property type="match status" value="1"/>
</dbReference>
<dbReference type="PROSITE" id="PS00012">
    <property type="entry name" value="PHOSPHOPANTETHEINE"/>
    <property type="match status" value="1"/>
</dbReference>